<keyword evidence="5 9" id="KW-1133">Transmembrane helix</keyword>
<protein>
    <recommendedName>
        <fullName evidence="8 9">Mannose-P-dolichol utilization defect 1 protein homolog</fullName>
    </recommendedName>
</protein>
<evidence type="ECO:0000256" key="10">
    <source>
        <dbReference type="SAM" id="Phobius"/>
    </source>
</evidence>
<feature type="transmembrane region" description="Helical" evidence="10">
    <location>
        <begin position="208"/>
        <end position="229"/>
    </location>
</feature>
<dbReference type="SMART" id="SM00679">
    <property type="entry name" value="CTNS"/>
    <property type="match status" value="2"/>
</dbReference>
<sequence>MEYIASLPRLLFSDECLKEYFTNFNFLHAQCFKATLSKGLGLGIIAGSFMVKVPQVIKIFNNKSSEGINFASVLLDLFAITAMISYSFVSGFPFSAWGDGVFLGIQTLAIAILVLHYRGDTAKAIAFLVAYLSIIIAVITGLTPLNVLWGAQSLTIPIVLISKLFQAHTNYKNGSTGQLSAVTMFMLLFGSMARIFTSIQETGDTNMIIMYICSTSANAIIVGQLLYYWNVGAENKKKTKKIK</sequence>
<dbReference type="PANTHER" id="PTHR12226">
    <property type="entry name" value="MANNOSE-P-DOLICHOL UTILIZATION DEFECT 1 LEC35 -RELATED"/>
    <property type="match status" value="1"/>
</dbReference>
<keyword evidence="3 9" id="KW-0812">Transmembrane</keyword>
<dbReference type="PIRSF" id="PIRSF023381">
    <property type="entry name" value="MannP-dilichol_defect-1p"/>
    <property type="match status" value="1"/>
</dbReference>
<feature type="transmembrane region" description="Helical" evidence="10">
    <location>
        <begin position="68"/>
        <end position="88"/>
    </location>
</feature>
<evidence type="ECO:0000256" key="6">
    <source>
        <dbReference type="ARBA" id="ARBA00023136"/>
    </source>
</evidence>
<accession>A0A9R1T794</accession>
<evidence type="ECO:0000256" key="2">
    <source>
        <dbReference type="ARBA" id="ARBA00022448"/>
    </source>
</evidence>
<keyword evidence="12" id="KW-1185">Reference proteome</keyword>
<keyword evidence="2" id="KW-0813">Transport</keyword>
<dbReference type="GeneID" id="105267071"/>
<keyword evidence="4" id="KW-0677">Repeat</keyword>
<dbReference type="FunFam" id="1.20.1280.290:FF:000031">
    <property type="entry name" value="Mannose-P-dolichol utilization defect 1"/>
    <property type="match status" value="1"/>
</dbReference>
<comment type="subcellular location">
    <subcellularLocation>
        <location evidence="1 9">Membrane</location>
        <topology evidence="1 9">Multi-pass membrane protein</topology>
    </subcellularLocation>
</comment>
<evidence type="ECO:0000256" key="1">
    <source>
        <dbReference type="ARBA" id="ARBA00004141"/>
    </source>
</evidence>
<dbReference type="PANTHER" id="PTHR12226:SF2">
    <property type="entry name" value="MANNOSE-P-DOLICHOL UTILIZATION DEFECT 1 PROTEIN"/>
    <property type="match status" value="1"/>
</dbReference>
<accession>A0A0C9R4Z4</accession>
<reference evidence="11" key="1">
    <citation type="submission" date="2015-01" db="EMBL/GenBank/DDBJ databases">
        <title>Transcriptome Assembly of Fopius arisanus.</title>
        <authorList>
            <person name="Geib S."/>
        </authorList>
    </citation>
    <scope>NUCLEOTIDE SEQUENCE</scope>
</reference>
<dbReference type="Proteomes" id="UP000694866">
    <property type="component" value="Unplaced"/>
</dbReference>
<evidence type="ECO:0000256" key="5">
    <source>
        <dbReference type="ARBA" id="ARBA00022989"/>
    </source>
</evidence>
<feature type="transmembrane region" description="Helical" evidence="10">
    <location>
        <begin position="148"/>
        <end position="165"/>
    </location>
</feature>
<dbReference type="InterPro" id="IPR006603">
    <property type="entry name" value="PQ-loop_rpt"/>
</dbReference>
<evidence type="ECO:0000313" key="13">
    <source>
        <dbReference type="RefSeq" id="XP_011303981.1"/>
    </source>
</evidence>
<evidence type="ECO:0000256" key="8">
    <source>
        <dbReference type="ARBA" id="ARBA00067517"/>
    </source>
</evidence>
<feature type="transmembrane region" description="Helical" evidence="10">
    <location>
        <begin position="124"/>
        <end position="142"/>
    </location>
</feature>
<dbReference type="RefSeq" id="XP_011303981.1">
    <property type="nucleotide sequence ID" value="XM_011305679.1"/>
</dbReference>
<evidence type="ECO:0000313" key="12">
    <source>
        <dbReference type="Proteomes" id="UP000694866"/>
    </source>
</evidence>
<reference evidence="13" key="2">
    <citation type="submission" date="2025-04" db="UniProtKB">
        <authorList>
            <consortium name="RefSeq"/>
        </authorList>
    </citation>
    <scope>IDENTIFICATION</scope>
    <source>
        <strain evidence="13">USDA-PBARC FA_bdor</strain>
        <tissue evidence="13">Whole organism</tissue>
    </source>
</reference>
<dbReference type="GO" id="GO:0009312">
    <property type="term" value="P:oligosaccharide biosynthetic process"/>
    <property type="evidence" value="ECO:0007669"/>
    <property type="project" value="TreeGrafter"/>
</dbReference>
<dbReference type="FunFam" id="1.20.1280.290:FF:000006">
    <property type="entry name" value="mannose-P-dolichol utilization defect 1 protein"/>
    <property type="match status" value="1"/>
</dbReference>
<feature type="transmembrane region" description="Helical" evidence="10">
    <location>
        <begin position="94"/>
        <end position="117"/>
    </location>
</feature>
<dbReference type="InterPro" id="IPR016817">
    <property type="entry name" value="MannP-dilichol_defect-1"/>
</dbReference>
<proteinExistence type="inferred from homology"/>
<organism evidence="11">
    <name type="scientific">Fopius arisanus</name>
    <dbReference type="NCBI Taxonomy" id="64838"/>
    <lineage>
        <taxon>Eukaryota</taxon>
        <taxon>Metazoa</taxon>
        <taxon>Ecdysozoa</taxon>
        <taxon>Arthropoda</taxon>
        <taxon>Hexapoda</taxon>
        <taxon>Insecta</taxon>
        <taxon>Pterygota</taxon>
        <taxon>Neoptera</taxon>
        <taxon>Endopterygota</taxon>
        <taxon>Hymenoptera</taxon>
        <taxon>Apocrita</taxon>
        <taxon>Ichneumonoidea</taxon>
        <taxon>Braconidae</taxon>
        <taxon>Opiinae</taxon>
        <taxon>Fopius</taxon>
    </lineage>
</organism>
<dbReference type="KEGG" id="fas:105267071"/>
<dbReference type="Gene3D" id="1.20.1280.290">
    <property type="match status" value="2"/>
</dbReference>
<dbReference type="EMBL" id="GBYB01011379">
    <property type="protein sequence ID" value="JAG81146.1"/>
    <property type="molecule type" value="Transcribed_RNA"/>
</dbReference>
<keyword evidence="6 9" id="KW-0472">Membrane</keyword>
<gene>
    <name evidence="11" type="primary">CG3792_1</name>
    <name evidence="13" type="synonym">LOC105267071</name>
    <name evidence="11" type="ORF">g.15070</name>
</gene>
<dbReference type="GO" id="GO:0016020">
    <property type="term" value="C:membrane"/>
    <property type="evidence" value="ECO:0007669"/>
    <property type="project" value="UniProtKB-SubCell"/>
</dbReference>
<evidence type="ECO:0000313" key="11">
    <source>
        <dbReference type="EMBL" id="JAG81146.1"/>
    </source>
</evidence>
<dbReference type="OrthoDB" id="271506at2759"/>
<name>A0A0C9R4Z4_9HYME</name>
<comment type="similarity">
    <text evidence="7 9">Belongs to the MPDU1 (TC 2.A.43.3) family.</text>
</comment>
<feature type="transmembrane region" description="Helical" evidence="10">
    <location>
        <begin position="177"/>
        <end position="196"/>
    </location>
</feature>
<evidence type="ECO:0000256" key="7">
    <source>
        <dbReference type="ARBA" id="ARBA00038475"/>
    </source>
</evidence>
<dbReference type="AlphaFoldDB" id="A0A0C9R4Z4"/>
<evidence type="ECO:0000256" key="3">
    <source>
        <dbReference type="ARBA" id="ARBA00022692"/>
    </source>
</evidence>
<evidence type="ECO:0000256" key="4">
    <source>
        <dbReference type="ARBA" id="ARBA00022737"/>
    </source>
</evidence>
<dbReference type="Pfam" id="PF04193">
    <property type="entry name" value="PQ-loop"/>
    <property type="match status" value="2"/>
</dbReference>
<evidence type="ECO:0000256" key="9">
    <source>
        <dbReference type="PIRNR" id="PIRNR023381"/>
    </source>
</evidence>